<keyword evidence="2" id="KW-1185">Reference proteome</keyword>
<dbReference type="RefSeq" id="WP_091149973.1">
    <property type="nucleotide sequence ID" value="NZ_FNAI01000006.1"/>
</dbReference>
<name>A0A1G7CRT9_9SPHI</name>
<protein>
    <recommendedName>
        <fullName evidence="3">TerB N-terminal domain-containing protein</fullName>
    </recommendedName>
</protein>
<dbReference type="OrthoDB" id="788224at2"/>
<sequence>MYFLNLKAFHPASGINTDNHGKYPFISSVDGLFEPDDYEFNYKRNFPFERINLPDDRVFYVSEPNLTRIFKNTFYGSNRIIRDNEQPIDEHYTNELVTLFYNGYLAGTDRFYRELGQTYLSLTLDQKKEALRDFISYCHINLYFEGFAIPEVLYALGYLQANLVRGFQEYKNLQGLKEQELVPPIVKVYPIVKMPEQEAVKPQETEVKAEVQNAVPPVPEPEILTPQLLATNPPVYIPLKYPATAIFELWCALLDKQLCQLMQVPQVFFVEKEIKELLGRLFEAEGQEPLWLMVAEPQYYEMAPGYQNLLCLLMHATYKLNTMYVKVPQVLYCELLKSNFSSFDTIESVNDIKSNMTKKKDTAINFVHKSSGSYAKKAYKVLKKVPTYILKS</sequence>
<reference evidence="1 2" key="1">
    <citation type="submission" date="2016-10" db="EMBL/GenBank/DDBJ databases">
        <authorList>
            <person name="de Groot N.N."/>
        </authorList>
    </citation>
    <scope>NUCLEOTIDE SEQUENCE [LARGE SCALE GENOMIC DNA]</scope>
    <source>
        <strain evidence="1 2">47C3B</strain>
    </source>
</reference>
<organism evidence="1 2">
    <name type="scientific">Mucilaginibacter pineti</name>
    <dbReference type="NCBI Taxonomy" id="1391627"/>
    <lineage>
        <taxon>Bacteria</taxon>
        <taxon>Pseudomonadati</taxon>
        <taxon>Bacteroidota</taxon>
        <taxon>Sphingobacteriia</taxon>
        <taxon>Sphingobacteriales</taxon>
        <taxon>Sphingobacteriaceae</taxon>
        <taxon>Mucilaginibacter</taxon>
    </lineage>
</organism>
<dbReference type="Proteomes" id="UP000199072">
    <property type="component" value="Unassembled WGS sequence"/>
</dbReference>
<dbReference type="AlphaFoldDB" id="A0A1G7CRT9"/>
<gene>
    <name evidence="1" type="ORF">SAMN05216464_10651</name>
</gene>
<dbReference type="STRING" id="1391627.SAMN05216464_10651"/>
<evidence type="ECO:0000313" key="1">
    <source>
        <dbReference type="EMBL" id="SDE41480.1"/>
    </source>
</evidence>
<proteinExistence type="predicted"/>
<evidence type="ECO:0000313" key="2">
    <source>
        <dbReference type="Proteomes" id="UP000199072"/>
    </source>
</evidence>
<accession>A0A1G7CRT9</accession>
<dbReference type="EMBL" id="FNAI01000006">
    <property type="protein sequence ID" value="SDE41480.1"/>
    <property type="molecule type" value="Genomic_DNA"/>
</dbReference>
<evidence type="ECO:0008006" key="3">
    <source>
        <dbReference type="Google" id="ProtNLM"/>
    </source>
</evidence>